<evidence type="ECO:0000256" key="7">
    <source>
        <dbReference type="ARBA" id="ARBA00022989"/>
    </source>
</evidence>
<keyword evidence="6" id="KW-0812">Transmembrane</keyword>
<evidence type="ECO:0000256" key="1">
    <source>
        <dbReference type="ARBA" id="ARBA00004141"/>
    </source>
</evidence>
<name>A0ABQ2HJJ3_9MICO</name>
<comment type="caution">
    <text evidence="10">The sequence shown here is derived from an EMBL/GenBank/DDBJ whole genome shotgun (WGS) entry which is preliminary data.</text>
</comment>
<comment type="subcellular location">
    <subcellularLocation>
        <location evidence="1">Membrane</location>
        <topology evidence="1">Multi-pass membrane protein</topology>
    </subcellularLocation>
</comment>
<sequence length="370" mass="39873">MSSASTQQGHVGVEMVIPLKWPDGLAEKVAEMTRYLERIGSSVAAITVVDGSGPVALEQHRRAWGRLARVVPPDHGVISQVFGHGPRPGRKTPSSHLNGKVLGALTGIHASRHELVILADDDVRHTGDSITRLVSALAGADLVRPVNLYDTWPWQAQWDGARSLMNIALGTDWPGTFGLRRSAVLTCGGWSADVLFENLELWRTVKAAGGRVVGLGDVVVPRQAPEITQFWSQRVRQAYDDLAQPGRLLVELGILPMVVLGARRPASGAGMLALAVLVAAWGRRRVGAGGVPRTVPLWAPVWVLERGLCIWVAMASRLRGGARYHGGRLPRAAHSESELCVRLVARERPRQAEDNSTPGEGPVTGKQSND</sequence>
<dbReference type="InterPro" id="IPR025993">
    <property type="entry name" value="Ceramide_glucosylTrfase"/>
</dbReference>
<evidence type="ECO:0000256" key="9">
    <source>
        <dbReference type="SAM" id="MobiDB-lite"/>
    </source>
</evidence>
<keyword evidence="4" id="KW-0328">Glycosyltransferase</keyword>
<organism evidence="10 11">
    <name type="scientific">Terrabacter tumescens</name>
    <dbReference type="NCBI Taxonomy" id="60443"/>
    <lineage>
        <taxon>Bacteria</taxon>
        <taxon>Bacillati</taxon>
        <taxon>Actinomycetota</taxon>
        <taxon>Actinomycetes</taxon>
        <taxon>Micrococcales</taxon>
        <taxon>Intrasporangiaceae</taxon>
        <taxon>Terrabacter</taxon>
    </lineage>
</organism>
<dbReference type="EMBL" id="BMNZ01000001">
    <property type="protein sequence ID" value="GGM83714.1"/>
    <property type="molecule type" value="Genomic_DNA"/>
</dbReference>
<evidence type="ECO:0000256" key="2">
    <source>
        <dbReference type="ARBA" id="ARBA00004760"/>
    </source>
</evidence>
<protein>
    <recommendedName>
        <fullName evidence="12">Glycosyltransferase</fullName>
    </recommendedName>
</protein>
<comment type="pathway">
    <text evidence="3">Sphingolipid metabolism.</text>
</comment>
<proteinExistence type="predicted"/>
<evidence type="ECO:0000256" key="4">
    <source>
        <dbReference type="ARBA" id="ARBA00022676"/>
    </source>
</evidence>
<evidence type="ECO:0008006" key="12">
    <source>
        <dbReference type="Google" id="ProtNLM"/>
    </source>
</evidence>
<keyword evidence="8" id="KW-0472">Membrane</keyword>
<comment type="pathway">
    <text evidence="2">Lipid metabolism; sphingolipid metabolism.</text>
</comment>
<keyword evidence="5" id="KW-0808">Transferase</keyword>
<dbReference type="Pfam" id="PF13506">
    <property type="entry name" value="Glyco_transf_21"/>
    <property type="match status" value="1"/>
</dbReference>
<dbReference type="InterPro" id="IPR029044">
    <property type="entry name" value="Nucleotide-diphossugar_trans"/>
</dbReference>
<evidence type="ECO:0000256" key="3">
    <source>
        <dbReference type="ARBA" id="ARBA00004991"/>
    </source>
</evidence>
<evidence type="ECO:0000313" key="10">
    <source>
        <dbReference type="EMBL" id="GGM83714.1"/>
    </source>
</evidence>
<accession>A0ABQ2HJJ3</accession>
<evidence type="ECO:0000313" key="11">
    <source>
        <dbReference type="Proteomes" id="UP000623461"/>
    </source>
</evidence>
<feature type="region of interest" description="Disordered" evidence="9">
    <location>
        <begin position="347"/>
        <end position="370"/>
    </location>
</feature>
<reference evidence="11" key="1">
    <citation type="journal article" date="2019" name="Int. J. Syst. Evol. Microbiol.">
        <title>The Global Catalogue of Microorganisms (GCM) 10K type strain sequencing project: providing services to taxonomists for standard genome sequencing and annotation.</title>
        <authorList>
            <consortium name="The Broad Institute Genomics Platform"/>
            <consortium name="The Broad Institute Genome Sequencing Center for Infectious Disease"/>
            <person name="Wu L."/>
            <person name="Ma J."/>
        </authorList>
    </citation>
    <scope>NUCLEOTIDE SEQUENCE [LARGE SCALE GENOMIC DNA]</scope>
    <source>
        <strain evidence="11">JCM 1365</strain>
    </source>
</reference>
<keyword evidence="11" id="KW-1185">Reference proteome</keyword>
<evidence type="ECO:0000256" key="8">
    <source>
        <dbReference type="ARBA" id="ARBA00023136"/>
    </source>
</evidence>
<keyword evidence="7" id="KW-1133">Transmembrane helix</keyword>
<evidence type="ECO:0000256" key="5">
    <source>
        <dbReference type="ARBA" id="ARBA00022679"/>
    </source>
</evidence>
<dbReference type="SUPFAM" id="SSF53448">
    <property type="entry name" value="Nucleotide-diphospho-sugar transferases"/>
    <property type="match status" value="1"/>
</dbReference>
<evidence type="ECO:0000256" key="6">
    <source>
        <dbReference type="ARBA" id="ARBA00022692"/>
    </source>
</evidence>
<gene>
    <name evidence="10" type="ORF">GCM10009721_05450</name>
</gene>
<dbReference type="Gene3D" id="3.90.550.10">
    <property type="entry name" value="Spore Coat Polysaccharide Biosynthesis Protein SpsA, Chain A"/>
    <property type="match status" value="1"/>
</dbReference>
<dbReference type="Proteomes" id="UP000623461">
    <property type="component" value="Unassembled WGS sequence"/>
</dbReference>